<reference evidence="5 6" key="1">
    <citation type="submission" date="2014-05" db="EMBL/GenBank/DDBJ databases">
        <title>Draft genome sequence of Amycolatopsis rifamycinica DSM 46095.</title>
        <authorList>
            <person name="Lal R."/>
            <person name="Saxena A."/>
            <person name="Kumari R."/>
            <person name="Mukherjee U."/>
            <person name="Singh P."/>
            <person name="Sangwan N."/>
            <person name="Mahato N.K."/>
        </authorList>
    </citation>
    <scope>NUCLEOTIDE SEQUENCE [LARGE SCALE GENOMIC DNA]</scope>
    <source>
        <strain evidence="5 6">DSM 46095</strain>
    </source>
</reference>
<feature type="region of interest" description="Disordered" evidence="1">
    <location>
        <begin position="773"/>
        <end position="827"/>
    </location>
</feature>
<dbReference type="AlphaFoldDB" id="A0A066U8C9"/>
<dbReference type="Pfam" id="PF20014">
    <property type="entry name" value="GAP1-M"/>
    <property type="match status" value="1"/>
</dbReference>
<comment type="caution">
    <text evidence="5">The sequence shown here is derived from an EMBL/GenBank/DDBJ whole genome shotgun (WGS) entry which is preliminary data.</text>
</comment>
<dbReference type="Proteomes" id="UP000027345">
    <property type="component" value="Unassembled WGS sequence"/>
</dbReference>
<protein>
    <submittedName>
        <fullName evidence="5">Uncharacterized protein</fullName>
    </submittedName>
</protein>
<dbReference type="InterPro" id="IPR049532">
    <property type="entry name" value="GAP1-like_C"/>
</dbReference>
<dbReference type="Pfam" id="PF20013">
    <property type="entry name" value="GAP1-N2"/>
    <property type="match status" value="1"/>
</dbReference>
<dbReference type="InterPro" id="IPR045402">
    <property type="entry name" value="GAP1-N2"/>
</dbReference>
<sequence length="827" mass="88948">MSGPPEFGSLYYTDCVPGQGTRGGAGFQFQAVSPGIAHDTMSLVQRTCLYEPPVAWMREQRDVAEYPPSLTHVFDEGVYVTARGRYLGAEANGAREGNQFTHAVVTTDPEAYGLTRPAQLWDAPWWAESPAPTTECDPLPADPAPGPWGLDAVREWVLGRPGGEEWLLAVHSALDRLHTPEGRRVLFVSDDASAVLGWLAAGTVLLAQARALRVGFRVFAANPRQSRHDVLAVHDDWAGPLANPERDHGFLVFNLTTGRHSAVEPTEGARLWVPRFLRQDPYDVVDAIELAQRFAGDRDRPDAVDRRVAALAVLGEPVEHPVHAAELVGWLGGRAATQPEEVVQPIAEAALRAGLDLRALRGLHEAVRRHGIGPELARVERAVFAAELAALTGAPISARPDATKAELAARAADAVAPERLDDVLLLATRFDAAPRIAEFPAGAHRFARWWADHPDAPVRPERWSCGGDVVDLVRDELTARLAGPDAGKCRAAIGEHWWRRLLPAATDPTADLDAAVTAAAVASGGRDVRRETITEVLVRTSALPAEHRGEWAWHALFTESAPTAEELTALLRTLPAGPMPGPLEDVVAAVLDQLVGERPTAAELDVLAEVSGRSALPGRSRLAGLSQEDAGVRRWLAALGEGKPVRPNALAQVSRPVLTARAADIAAALLDRVRPAEATAVVERAGPDLLEVLLRELPRHWDDREQARRADVAAALSFVVIGLPATPDAAAGTAERVLLNWLNAAGRDRQPRIAQVLRAAGEDHATRWHRLLDSRGARGTTGQTERAKRTARDGAARAGQRAEKRAADGDGGTAKSGWRLPGFPKGR</sequence>
<evidence type="ECO:0000256" key="1">
    <source>
        <dbReference type="SAM" id="MobiDB-lite"/>
    </source>
</evidence>
<keyword evidence="6" id="KW-1185">Reference proteome</keyword>
<gene>
    <name evidence="5" type="ORF">DV20_12070</name>
</gene>
<proteinExistence type="predicted"/>
<dbReference type="OrthoDB" id="3595182at2"/>
<accession>A0A066U8C9</accession>
<feature type="domain" description="GTPase-associated protein 1 N-terminal" evidence="2">
    <location>
        <begin position="7"/>
        <end position="140"/>
    </location>
</feature>
<dbReference type="Pfam" id="PF20052">
    <property type="entry name" value="GAP1-C"/>
    <property type="match status" value="1"/>
</dbReference>
<dbReference type="RefSeq" id="WP_051735910.1">
    <property type="nucleotide sequence ID" value="NZ_JMQI01000024.1"/>
</dbReference>
<dbReference type="InterPro" id="IPR045401">
    <property type="entry name" value="GAP1-M"/>
</dbReference>
<dbReference type="eggNOG" id="ENOG5033T9R">
    <property type="taxonomic scope" value="Bacteria"/>
</dbReference>
<dbReference type="EMBL" id="JMQI01000024">
    <property type="protein sequence ID" value="KDN22112.1"/>
    <property type="molecule type" value="Genomic_DNA"/>
</dbReference>
<feature type="compositionally biased region" description="Basic and acidic residues" evidence="1">
    <location>
        <begin position="785"/>
        <end position="808"/>
    </location>
</feature>
<feature type="domain" description="GTPase-associated protein 1-like C-terminal" evidence="4">
    <location>
        <begin position="276"/>
        <end position="768"/>
    </location>
</feature>
<evidence type="ECO:0000259" key="2">
    <source>
        <dbReference type="Pfam" id="PF20013"/>
    </source>
</evidence>
<name>A0A066U8C9_9PSEU</name>
<evidence type="ECO:0000313" key="6">
    <source>
        <dbReference type="Proteomes" id="UP000027345"/>
    </source>
</evidence>
<organism evidence="5 6">
    <name type="scientific">Amycolatopsis rifamycinica</name>
    <dbReference type="NCBI Taxonomy" id="287986"/>
    <lineage>
        <taxon>Bacteria</taxon>
        <taxon>Bacillati</taxon>
        <taxon>Actinomycetota</taxon>
        <taxon>Actinomycetes</taxon>
        <taxon>Pseudonocardiales</taxon>
        <taxon>Pseudonocardiaceae</taxon>
        <taxon>Amycolatopsis</taxon>
    </lineage>
</organism>
<evidence type="ECO:0000313" key="5">
    <source>
        <dbReference type="EMBL" id="KDN22112.1"/>
    </source>
</evidence>
<dbReference type="STRING" id="287986.DV20_12070"/>
<evidence type="ECO:0000259" key="3">
    <source>
        <dbReference type="Pfam" id="PF20014"/>
    </source>
</evidence>
<evidence type="ECO:0000259" key="4">
    <source>
        <dbReference type="Pfam" id="PF20052"/>
    </source>
</evidence>
<feature type="domain" description="GTPase-associated protein 1 middle" evidence="3">
    <location>
        <begin position="155"/>
        <end position="256"/>
    </location>
</feature>